<reference evidence="1" key="1">
    <citation type="submission" date="2022-02" db="EMBL/GenBank/DDBJ databases">
        <authorList>
            <person name="Henning P.M."/>
            <person name="McCubbin A.G."/>
            <person name="Shore J.S."/>
        </authorList>
    </citation>
    <scope>NUCLEOTIDE SEQUENCE</scope>
    <source>
        <strain evidence="1">F60SS</strain>
        <tissue evidence="1">Leaves</tissue>
    </source>
</reference>
<evidence type="ECO:0000313" key="1">
    <source>
        <dbReference type="EMBL" id="KAJ4844281.1"/>
    </source>
</evidence>
<name>A0A9Q0G9E1_9ROSI</name>
<gene>
    <name evidence="1" type="ORF">Tsubulata_009832</name>
</gene>
<dbReference type="EMBL" id="JAKUCV010002002">
    <property type="protein sequence ID" value="KAJ4844281.1"/>
    <property type="molecule type" value="Genomic_DNA"/>
</dbReference>
<keyword evidence="2" id="KW-1185">Reference proteome</keyword>
<accession>A0A9Q0G9E1</accession>
<evidence type="ECO:0000313" key="2">
    <source>
        <dbReference type="Proteomes" id="UP001141552"/>
    </source>
</evidence>
<organism evidence="1 2">
    <name type="scientific">Turnera subulata</name>
    <dbReference type="NCBI Taxonomy" id="218843"/>
    <lineage>
        <taxon>Eukaryota</taxon>
        <taxon>Viridiplantae</taxon>
        <taxon>Streptophyta</taxon>
        <taxon>Embryophyta</taxon>
        <taxon>Tracheophyta</taxon>
        <taxon>Spermatophyta</taxon>
        <taxon>Magnoliopsida</taxon>
        <taxon>eudicotyledons</taxon>
        <taxon>Gunneridae</taxon>
        <taxon>Pentapetalae</taxon>
        <taxon>rosids</taxon>
        <taxon>fabids</taxon>
        <taxon>Malpighiales</taxon>
        <taxon>Passifloraceae</taxon>
        <taxon>Turnera</taxon>
    </lineage>
</organism>
<dbReference type="Proteomes" id="UP001141552">
    <property type="component" value="Unassembled WGS sequence"/>
</dbReference>
<reference evidence="1" key="2">
    <citation type="journal article" date="2023" name="Plants (Basel)">
        <title>Annotation of the Turnera subulata (Passifloraceae) Draft Genome Reveals the S-Locus Evolved after the Divergence of Turneroideae from Passifloroideae in a Stepwise Manner.</title>
        <authorList>
            <person name="Henning P.M."/>
            <person name="Roalson E.H."/>
            <person name="Mir W."/>
            <person name="McCubbin A.G."/>
            <person name="Shore J.S."/>
        </authorList>
    </citation>
    <scope>NUCLEOTIDE SEQUENCE</scope>
    <source>
        <strain evidence="1">F60SS</strain>
    </source>
</reference>
<sequence>MDCYSIHLPKSTENFHIPVTFHISLNPGTHVSFAVGFVTIPTLRTISWWL</sequence>
<comment type="caution">
    <text evidence="1">The sequence shown here is derived from an EMBL/GenBank/DDBJ whole genome shotgun (WGS) entry which is preliminary data.</text>
</comment>
<protein>
    <submittedName>
        <fullName evidence="1">Uncharacterized protein</fullName>
    </submittedName>
</protein>
<proteinExistence type="predicted"/>
<dbReference type="AlphaFoldDB" id="A0A9Q0G9E1"/>